<dbReference type="GO" id="GO:0044715">
    <property type="term" value="F:8-oxo-dGDP phosphatase activity"/>
    <property type="evidence" value="ECO:0007669"/>
    <property type="project" value="TreeGrafter"/>
</dbReference>
<accession>A0A3N4KUL7</accession>
<dbReference type="AlphaFoldDB" id="A0A3N4KUL7"/>
<dbReference type="Pfam" id="PF15916">
    <property type="entry name" value="DUF4743"/>
    <property type="match status" value="1"/>
</dbReference>
<dbReference type="PROSITE" id="PS51462">
    <property type="entry name" value="NUDIX"/>
    <property type="match status" value="1"/>
</dbReference>
<dbReference type="CDD" id="cd03676">
    <property type="entry name" value="NUDIX_Tnr3_like"/>
    <property type="match status" value="1"/>
</dbReference>
<evidence type="ECO:0000313" key="2">
    <source>
        <dbReference type="EMBL" id="RPB13109.1"/>
    </source>
</evidence>
<dbReference type="EMBL" id="ML119124">
    <property type="protein sequence ID" value="RPB13109.1"/>
    <property type="molecule type" value="Genomic_DNA"/>
</dbReference>
<reference evidence="2 3" key="1">
    <citation type="journal article" date="2018" name="Nat. Ecol. Evol.">
        <title>Pezizomycetes genomes reveal the molecular basis of ectomycorrhizal truffle lifestyle.</title>
        <authorList>
            <person name="Murat C."/>
            <person name="Payen T."/>
            <person name="Noel B."/>
            <person name="Kuo A."/>
            <person name="Morin E."/>
            <person name="Chen J."/>
            <person name="Kohler A."/>
            <person name="Krizsan K."/>
            <person name="Balestrini R."/>
            <person name="Da Silva C."/>
            <person name="Montanini B."/>
            <person name="Hainaut M."/>
            <person name="Levati E."/>
            <person name="Barry K.W."/>
            <person name="Belfiori B."/>
            <person name="Cichocki N."/>
            <person name="Clum A."/>
            <person name="Dockter R.B."/>
            <person name="Fauchery L."/>
            <person name="Guy J."/>
            <person name="Iotti M."/>
            <person name="Le Tacon F."/>
            <person name="Lindquist E.A."/>
            <person name="Lipzen A."/>
            <person name="Malagnac F."/>
            <person name="Mello A."/>
            <person name="Molinier V."/>
            <person name="Miyauchi S."/>
            <person name="Poulain J."/>
            <person name="Riccioni C."/>
            <person name="Rubini A."/>
            <person name="Sitrit Y."/>
            <person name="Splivallo R."/>
            <person name="Traeger S."/>
            <person name="Wang M."/>
            <person name="Zifcakova L."/>
            <person name="Wipf D."/>
            <person name="Zambonelli A."/>
            <person name="Paolocci F."/>
            <person name="Nowrousian M."/>
            <person name="Ottonello S."/>
            <person name="Baldrian P."/>
            <person name="Spatafora J.W."/>
            <person name="Henrissat B."/>
            <person name="Nagy L.G."/>
            <person name="Aury J.M."/>
            <person name="Wincker P."/>
            <person name="Grigoriev I.V."/>
            <person name="Bonfante P."/>
            <person name="Martin F.M."/>
        </authorList>
    </citation>
    <scope>NUCLEOTIDE SEQUENCE [LARGE SCALE GENOMIC DNA]</scope>
    <source>
        <strain evidence="2 3">CCBAS932</strain>
    </source>
</reference>
<sequence length="260" mass="28434">ALTNTALSGTHWTITGATITLHGATPAERSANMLKTLTAWRSANTFAVLRGWRNEDYAVYSPPGTLYLTMERSACALFGVVTYGVHMTAHVPSPLRIWVPTRNPAKPTYGGMLDNTVAGGIAAGMGVFETLVKESGEEASFGRGLVEGAARSVGAVSYFYERHRSAGGEEGLLQPEVQFVWDMEVGEGVVPRPGDDEVVGFRLLGVEEVKEELAKGSFKPNCAIVLLDFFIRHGIITPENEPNYIEICSRIHRRFEFPTW</sequence>
<gene>
    <name evidence="2" type="ORF">P167DRAFT_573504</name>
</gene>
<dbReference type="STRING" id="1392247.A0A3N4KUL7"/>
<dbReference type="Proteomes" id="UP000277580">
    <property type="component" value="Unassembled WGS sequence"/>
</dbReference>
<name>A0A3N4KUL7_9PEZI</name>
<dbReference type="InterPro" id="IPR000086">
    <property type="entry name" value="NUDIX_hydrolase_dom"/>
</dbReference>
<organism evidence="2 3">
    <name type="scientific">Morchella conica CCBAS932</name>
    <dbReference type="NCBI Taxonomy" id="1392247"/>
    <lineage>
        <taxon>Eukaryota</taxon>
        <taxon>Fungi</taxon>
        <taxon>Dikarya</taxon>
        <taxon>Ascomycota</taxon>
        <taxon>Pezizomycotina</taxon>
        <taxon>Pezizomycetes</taxon>
        <taxon>Pezizales</taxon>
        <taxon>Morchellaceae</taxon>
        <taxon>Morchella</taxon>
    </lineage>
</organism>
<dbReference type="FunFam" id="3.90.79.10:FF:000019">
    <property type="entry name" value="Thiamin pyrophosphokinase, putative"/>
    <property type="match status" value="1"/>
</dbReference>
<dbReference type="SUPFAM" id="SSF55811">
    <property type="entry name" value="Nudix"/>
    <property type="match status" value="1"/>
</dbReference>
<proteinExistence type="predicted"/>
<keyword evidence="3" id="KW-1185">Reference proteome</keyword>
<dbReference type="PANTHER" id="PTHR13622">
    <property type="entry name" value="THIAMIN PYROPHOSPHOKINASE"/>
    <property type="match status" value="1"/>
</dbReference>
<dbReference type="Gene3D" id="3.90.79.10">
    <property type="entry name" value="Nucleoside Triphosphate Pyrophosphohydrolase"/>
    <property type="match status" value="1"/>
</dbReference>
<evidence type="ECO:0000259" key="1">
    <source>
        <dbReference type="PROSITE" id="PS51462"/>
    </source>
</evidence>
<dbReference type="InterPro" id="IPR015797">
    <property type="entry name" value="NUDIX_hydrolase-like_dom_sf"/>
</dbReference>
<dbReference type="PANTHER" id="PTHR13622:SF8">
    <property type="entry name" value="THIAMIN PYROPHOSPHOKINASE 1"/>
    <property type="match status" value="1"/>
</dbReference>
<feature type="domain" description="Nudix hydrolase" evidence="1">
    <location>
        <begin position="70"/>
        <end position="226"/>
    </location>
</feature>
<dbReference type="InterPro" id="IPR031804">
    <property type="entry name" value="DUF4743"/>
</dbReference>
<dbReference type="OrthoDB" id="10261522at2759"/>
<evidence type="ECO:0000313" key="3">
    <source>
        <dbReference type="Proteomes" id="UP000277580"/>
    </source>
</evidence>
<dbReference type="FunCoup" id="A0A3N4KUL7">
    <property type="interactions" value="60"/>
</dbReference>
<dbReference type="InParanoid" id="A0A3N4KUL7"/>
<protein>
    <recommendedName>
        <fullName evidence="1">Nudix hydrolase domain-containing protein</fullName>
    </recommendedName>
</protein>
<feature type="non-terminal residue" evidence="2">
    <location>
        <position position="1"/>
    </location>
</feature>